<keyword evidence="6 8" id="KW-0143">Chaperone</keyword>
<dbReference type="Pfam" id="PF02753">
    <property type="entry name" value="PapD_C"/>
    <property type="match status" value="1"/>
</dbReference>
<dbReference type="EMBL" id="CQBK01000017">
    <property type="protein sequence ID" value="CNI14678.1"/>
    <property type="molecule type" value="Genomic_DNA"/>
</dbReference>
<dbReference type="AlphaFoldDB" id="A0A0T9QJK4"/>
<dbReference type="KEGG" id="ysi:BF17_20995"/>
<evidence type="ECO:0000256" key="1">
    <source>
        <dbReference type="ARBA" id="ARBA00004418"/>
    </source>
</evidence>
<evidence type="ECO:0000313" key="13">
    <source>
        <dbReference type="Proteomes" id="UP000019439"/>
    </source>
</evidence>
<dbReference type="InterPro" id="IPR008962">
    <property type="entry name" value="PapD-like_sf"/>
</dbReference>
<dbReference type="InterPro" id="IPR013783">
    <property type="entry name" value="Ig-like_fold"/>
</dbReference>
<evidence type="ECO:0000259" key="10">
    <source>
        <dbReference type="Pfam" id="PF02753"/>
    </source>
</evidence>
<keyword evidence="7" id="KW-0393">Immunoglobulin domain</keyword>
<name>A0A0T9QJK4_9GAMM</name>
<dbReference type="SUPFAM" id="SSF49354">
    <property type="entry name" value="PapD-like"/>
    <property type="match status" value="1"/>
</dbReference>
<reference evidence="11 13" key="1">
    <citation type="journal article" date="2014" name="Genome Announc.">
        <title>Genome Sequence of Yersinia similis Y228T, a Member of the Yersinia pseudotuberculosis Complex.</title>
        <authorList>
            <person name="Sprague L.D."/>
            <person name="Neubauer H."/>
        </authorList>
    </citation>
    <scope>NUCLEOTIDE SEQUENCE [LARGE SCALE GENOMIC DNA]</scope>
    <source>
        <strain evidence="11 13">228</strain>
    </source>
</reference>
<dbReference type="InterPro" id="IPR018046">
    <property type="entry name" value="Pili_assmbl_chaperone_CS"/>
</dbReference>
<comment type="subcellular location">
    <subcellularLocation>
        <location evidence="1 8">Periplasm</location>
    </subcellularLocation>
</comment>
<dbReference type="InterPro" id="IPR050643">
    <property type="entry name" value="Periplasmic_pilus_chap"/>
</dbReference>
<dbReference type="PROSITE" id="PS00635">
    <property type="entry name" value="PILI_CHAPERONE"/>
    <property type="match status" value="1"/>
</dbReference>
<dbReference type="Gene3D" id="2.60.40.10">
    <property type="entry name" value="Immunoglobulins"/>
    <property type="match status" value="2"/>
</dbReference>
<dbReference type="InterPro" id="IPR016147">
    <property type="entry name" value="Pili_assmbl_chaperone_N"/>
</dbReference>
<evidence type="ECO:0000256" key="3">
    <source>
        <dbReference type="ARBA" id="ARBA00022558"/>
    </source>
</evidence>
<organism evidence="12 14">
    <name type="scientific">Yersinia similis</name>
    <dbReference type="NCBI Taxonomy" id="367190"/>
    <lineage>
        <taxon>Bacteria</taxon>
        <taxon>Pseudomonadati</taxon>
        <taxon>Pseudomonadota</taxon>
        <taxon>Gammaproteobacteria</taxon>
        <taxon>Enterobacterales</taxon>
        <taxon>Yersiniaceae</taxon>
        <taxon>Yersinia</taxon>
    </lineage>
</organism>
<dbReference type="Proteomes" id="UP000019439">
    <property type="component" value="Chromosome"/>
</dbReference>
<dbReference type="PANTHER" id="PTHR30251">
    <property type="entry name" value="PILUS ASSEMBLY CHAPERONE"/>
    <property type="match status" value="1"/>
</dbReference>
<keyword evidence="4" id="KW-0732">Signal</keyword>
<dbReference type="Pfam" id="PF00345">
    <property type="entry name" value="PapD_N"/>
    <property type="match status" value="1"/>
</dbReference>
<dbReference type="InterPro" id="IPR036316">
    <property type="entry name" value="Pili_assmbl_chap_C_dom_sf"/>
</dbReference>
<dbReference type="EMBL" id="CP007230">
    <property type="protein sequence ID" value="AHK21470.1"/>
    <property type="molecule type" value="Genomic_DNA"/>
</dbReference>
<dbReference type="GeneID" id="96665856"/>
<evidence type="ECO:0000313" key="12">
    <source>
        <dbReference type="EMBL" id="CNI14678.1"/>
    </source>
</evidence>
<evidence type="ECO:0000256" key="2">
    <source>
        <dbReference type="ARBA" id="ARBA00007399"/>
    </source>
</evidence>
<evidence type="ECO:0000313" key="14">
    <source>
        <dbReference type="Proteomes" id="UP000038204"/>
    </source>
</evidence>
<keyword evidence="3" id="KW-1029">Fimbrium biogenesis</keyword>
<dbReference type="InterPro" id="IPR001829">
    <property type="entry name" value="Pili_assmbl_chaperone_bac"/>
</dbReference>
<feature type="domain" description="Pili assembly chaperone N-terminal" evidence="9">
    <location>
        <begin position="43"/>
        <end position="166"/>
    </location>
</feature>
<dbReference type="SUPFAM" id="SSF49584">
    <property type="entry name" value="Periplasmic chaperone C-domain"/>
    <property type="match status" value="1"/>
</dbReference>
<dbReference type="GO" id="GO:0071555">
    <property type="term" value="P:cell wall organization"/>
    <property type="evidence" value="ECO:0007669"/>
    <property type="project" value="InterPro"/>
</dbReference>
<gene>
    <name evidence="12" type="primary">focC_2</name>
    <name evidence="11" type="ORF">BF17_20995</name>
    <name evidence="12" type="ORF">ERS008667_02557</name>
</gene>
<dbReference type="PATRIC" id="fig|367190.3.peg.4127"/>
<evidence type="ECO:0000259" key="9">
    <source>
        <dbReference type="Pfam" id="PF00345"/>
    </source>
</evidence>
<evidence type="ECO:0000256" key="5">
    <source>
        <dbReference type="ARBA" id="ARBA00022764"/>
    </source>
</evidence>
<evidence type="ECO:0000256" key="4">
    <source>
        <dbReference type="ARBA" id="ARBA00022729"/>
    </source>
</evidence>
<keyword evidence="13" id="KW-1185">Reference proteome</keyword>
<evidence type="ECO:0000313" key="11">
    <source>
        <dbReference type="EMBL" id="AHK21470.1"/>
    </source>
</evidence>
<feature type="domain" description="Pili assembly chaperone C-terminal" evidence="10">
    <location>
        <begin position="188"/>
        <end position="257"/>
    </location>
</feature>
<dbReference type="PRINTS" id="PR00969">
    <property type="entry name" value="CHAPERONPILI"/>
</dbReference>
<comment type="similarity">
    <text evidence="2 8">Belongs to the periplasmic pilus chaperone family.</text>
</comment>
<evidence type="ECO:0000256" key="6">
    <source>
        <dbReference type="ARBA" id="ARBA00023186"/>
    </source>
</evidence>
<reference evidence="12 14" key="2">
    <citation type="submission" date="2015-03" db="EMBL/GenBank/DDBJ databases">
        <authorList>
            <person name="Murphy D."/>
        </authorList>
    </citation>
    <scope>NUCLEOTIDE SEQUENCE [LARGE SCALE GENOMIC DNA]</scope>
    <source>
        <strain evidence="12 14">Y233</strain>
    </source>
</reference>
<evidence type="ECO:0000256" key="8">
    <source>
        <dbReference type="RuleBase" id="RU003918"/>
    </source>
</evidence>
<protein>
    <submittedName>
        <fullName evidence="11">Fimbrial assembly protein</fullName>
    </submittedName>
    <submittedName>
        <fullName evidence="12">Putative chaperone protein</fullName>
    </submittedName>
</protein>
<dbReference type="FunFam" id="2.60.40.10:FF:000458">
    <property type="entry name" value="Molecular chaperone FimC"/>
    <property type="match status" value="1"/>
</dbReference>
<dbReference type="GO" id="GO:0030288">
    <property type="term" value="C:outer membrane-bounded periplasmic space"/>
    <property type="evidence" value="ECO:0007669"/>
    <property type="project" value="InterPro"/>
</dbReference>
<sequence>MRRTLLTTLSLLKAVSFLKTLSFLTTLTLLTLPIVVTVARAEVMISGTRVIYEEKQREGVVKVSNTGDMPVLLQAWIDKGDANARPDTIKVPFSVTPPVVRLDPKRDQTIRLFRTDGGLAADRETLFWFNLLEVPPKPIQSATGGENKMQLAFRTRIKMFYRPEGLTVLPTQAAKNLAFSMKGNQVVIKNASPYYITLRKLELRTSEKGPVLANLTKINNKMVAPFSELSLPANAKKSINNSAQVFYSVINDQGGETQGTQKLTQ</sequence>
<proteinExistence type="inferred from homology"/>
<evidence type="ECO:0000256" key="7">
    <source>
        <dbReference type="ARBA" id="ARBA00023319"/>
    </source>
</evidence>
<accession>A0A0T9QJK4</accession>
<dbReference type="Proteomes" id="UP000038204">
    <property type="component" value="Unassembled WGS sequence"/>
</dbReference>
<dbReference type="RefSeq" id="WP_025384092.1">
    <property type="nucleotide sequence ID" value="NZ_CGBP01000018.1"/>
</dbReference>
<dbReference type="PANTHER" id="PTHR30251:SF2">
    <property type="entry name" value="FIMBRIAL CHAPERONE YADV-RELATED"/>
    <property type="match status" value="1"/>
</dbReference>
<keyword evidence="5" id="KW-0574">Periplasm</keyword>
<dbReference type="InterPro" id="IPR016148">
    <property type="entry name" value="Pili_assmbl_chaperone_C"/>
</dbReference>